<dbReference type="EMBL" id="HBGE01067480">
    <property type="protein sequence ID" value="CAD9163694.1"/>
    <property type="molecule type" value="Transcribed_RNA"/>
</dbReference>
<dbReference type="PANTHER" id="PTHR46331:SF2">
    <property type="entry name" value="VALACYCLOVIR HYDROLASE"/>
    <property type="match status" value="1"/>
</dbReference>
<dbReference type="GO" id="GO:0017171">
    <property type="term" value="F:serine hydrolase activity"/>
    <property type="evidence" value="ECO:0007669"/>
    <property type="project" value="TreeGrafter"/>
</dbReference>
<dbReference type="SUPFAM" id="SSF53474">
    <property type="entry name" value="alpha/beta-Hydrolases"/>
    <property type="match status" value="1"/>
</dbReference>
<protein>
    <recommendedName>
        <fullName evidence="1">AB hydrolase-1 domain-containing protein</fullName>
    </recommendedName>
</protein>
<accession>A0A7S1REH7</accession>
<dbReference type="PANTHER" id="PTHR46331">
    <property type="entry name" value="VALACYCLOVIR HYDROLASE"/>
    <property type="match status" value="1"/>
</dbReference>
<feature type="domain" description="AB hydrolase-1" evidence="1">
    <location>
        <begin position="9"/>
        <end position="204"/>
    </location>
</feature>
<dbReference type="Gene3D" id="3.40.50.1820">
    <property type="entry name" value="alpha/beta hydrolase"/>
    <property type="match status" value="1"/>
</dbReference>
<name>A0A7S1REH7_ALECA</name>
<dbReference type="InterPro" id="IPR029058">
    <property type="entry name" value="AB_hydrolase_fold"/>
</dbReference>
<sequence length="221" mass="24588">MGTAETDFAHQLDGLSHRHGVVSFDPRGYGQSRPPNRRYPADFYHQDAADAAGVMDALGCGAYHVVGWSDGAISAALLASQRPEAVRRLVVFGIQAYITQEDVETYEGMRDVETAWSPRMLATHRPVYGDDLQPMWSSFCDAMRAIHEAGGDFCQREAKGLRCPTLILHGEKDPLVPAHHPQWFRDNIAGSRMQVFPGGKHNIQQKFAGEFNRAVLDFFAE</sequence>
<evidence type="ECO:0000259" key="1">
    <source>
        <dbReference type="Pfam" id="PF00561"/>
    </source>
</evidence>
<evidence type="ECO:0000313" key="2">
    <source>
        <dbReference type="EMBL" id="CAD9163694.1"/>
    </source>
</evidence>
<dbReference type="Pfam" id="PF00561">
    <property type="entry name" value="Abhydrolase_1"/>
    <property type="match status" value="1"/>
</dbReference>
<gene>
    <name evidence="2" type="ORF">ACAT0790_LOCUS40459</name>
</gene>
<reference evidence="2" key="1">
    <citation type="submission" date="2021-01" db="EMBL/GenBank/DDBJ databases">
        <authorList>
            <person name="Corre E."/>
            <person name="Pelletier E."/>
            <person name="Niang G."/>
            <person name="Scheremetjew M."/>
            <person name="Finn R."/>
            <person name="Kale V."/>
            <person name="Holt S."/>
            <person name="Cochrane G."/>
            <person name="Meng A."/>
            <person name="Brown T."/>
            <person name="Cohen L."/>
        </authorList>
    </citation>
    <scope>NUCLEOTIDE SEQUENCE</scope>
    <source>
        <strain evidence="2">OF101</strain>
    </source>
</reference>
<dbReference type="AlphaFoldDB" id="A0A7S1REH7"/>
<proteinExistence type="predicted"/>
<dbReference type="InterPro" id="IPR000073">
    <property type="entry name" value="AB_hydrolase_1"/>
</dbReference>
<organism evidence="2">
    <name type="scientific">Alexandrium catenella</name>
    <name type="common">Red tide dinoflagellate</name>
    <name type="synonym">Gonyaulax catenella</name>
    <dbReference type="NCBI Taxonomy" id="2925"/>
    <lineage>
        <taxon>Eukaryota</taxon>
        <taxon>Sar</taxon>
        <taxon>Alveolata</taxon>
        <taxon>Dinophyceae</taxon>
        <taxon>Gonyaulacales</taxon>
        <taxon>Pyrocystaceae</taxon>
        <taxon>Alexandrium</taxon>
    </lineage>
</organism>